<evidence type="ECO:0000256" key="1">
    <source>
        <dbReference type="SAM" id="MobiDB-lite"/>
    </source>
</evidence>
<evidence type="ECO:0000313" key="2">
    <source>
        <dbReference type="EMBL" id="GAT26452.1"/>
    </source>
</evidence>
<dbReference type="EMBL" id="BCWF01000021">
    <property type="protein sequence ID" value="GAT26452.1"/>
    <property type="molecule type" value="Genomic_DNA"/>
</dbReference>
<organism evidence="2 3">
    <name type="scientific">Aspergillus kawachii</name>
    <name type="common">White koji mold</name>
    <name type="synonym">Aspergillus awamori var. kawachi</name>
    <dbReference type="NCBI Taxonomy" id="1069201"/>
    <lineage>
        <taxon>Eukaryota</taxon>
        <taxon>Fungi</taxon>
        <taxon>Dikarya</taxon>
        <taxon>Ascomycota</taxon>
        <taxon>Pezizomycotina</taxon>
        <taxon>Eurotiomycetes</taxon>
        <taxon>Eurotiomycetidae</taxon>
        <taxon>Eurotiales</taxon>
        <taxon>Aspergillaceae</taxon>
        <taxon>Aspergillus</taxon>
        <taxon>Aspergillus subgen. Circumdati</taxon>
    </lineage>
</organism>
<feature type="region of interest" description="Disordered" evidence="1">
    <location>
        <begin position="81"/>
        <end position="159"/>
    </location>
</feature>
<accession>A0A146FMD9</accession>
<reference evidence="3" key="2">
    <citation type="submission" date="2016-02" db="EMBL/GenBank/DDBJ databases">
        <title>Genome sequencing of Aspergillus luchuensis NBRC 4314.</title>
        <authorList>
            <person name="Yamada O."/>
        </authorList>
    </citation>
    <scope>NUCLEOTIDE SEQUENCE [LARGE SCALE GENOMIC DNA]</scope>
    <source>
        <strain evidence="3">RIB 2604</strain>
    </source>
</reference>
<name>A0A146FMD9_ASPKA</name>
<dbReference type="AlphaFoldDB" id="A0A146FMD9"/>
<evidence type="ECO:0000313" key="3">
    <source>
        <dbReference type="Proteomes" id="UP000075230"/>
    </source>
</evidence>
<protein>
    <submittedName>
        <fullName evidence="2">Uncharacterized protein</fullName>
    </submittedName>
</protein>
<feature type="compositionally biased region" description="Basic residues" evidence="1">
    <location>
        <begin position="150"/>
        <end position="159"/>
    </location>
</feature>
<gene>
    <name evidence="2" type="ORF">RIB2604_02101280</name>
</gene>
<comment type="caution">
    <text evidence="2">The sequence shown here is derived from an EMBL/GenBank/DDBJ whole genome shotgun (WGS) entry which is preliminary data.</text>
</comment>
<sequence length="159" mass="17692">MPTFPGNYKNSFLHHAGAWSYAPFFSVHAGTLRYPQFGRIAGVVAYNKVSTEQSNHCHFTRSNLPTIFPPAATRPAAFAFQSISQLPGDPLEDRGREKGKEPCASESEDFRHQTTDPDRSAEQKNMDKNIAQFRGPKTQGNITWSEHISKSGKGRGHSE</sequence>
<feature type="compositionally biased region" description="Basic and acidic residues" evidence="1">
    <location>
        <begin position="91"/>
        <end position="127"/>
    </location>
</feature>
<reference evidence="2 3" key="1">
    <citation type="journal article" date="2016" name="DNA Res.">
        <title>Genome sequence of Aspergillus luchuensis NBRC 4314.</title>
        <authorList>
            <person name="Yamada O."/>
            <person name="Machida M."/>
            <person name="Hosoyama A."/>
            <person name="Goto M."/>
            <person name="Takahashi T."/>
            <person name="Futagami T."/>
            <person name="Yamagata Y."/>
            <person name="Takeuchi M."/>
            <person name="Kobayashi T."/>
            <person name="Koike H."/>
            <person name="Abe K."/>
            <person name="Asai K."/>
            <person name="Arita M."/>
            <person name="Fujita N."/>
            <person name="Fukuda K."/>
            <person name="Higa K."/>
            <person name="Horikawa H."/>
            <person name="Ishikawa T."/>
            <person name="Jinno K."/>
            <person name="Kato Y."/>
            <person name="Kirimura K."/>
            <person name="Mizutani O."/>
            <person name="Nakasone K."/>
            <person name="Sano M."/>
            <person name="Shiraishi Y."/>
            <person name="Tsukahara M."/>
            <person name="Gomi K."/>
        </authorList>
    </citation>
    <scope>NUCLEOTIDE SEQUENCE [LARGE SCALE GENOMIC DNA]</scope>
    <source>
        <strain evidence="2 3">RIB 2604</strain>
    </source>
</reference>
<proteinExistence type="predicted"/>
<dbReference type="Proteomes" id="UP000075230">
    <property type="component" value="Unassembled WGS sequence"/>
</dbReference>